<organism evidence="4 5">
    <name type="scientific">Paramecium primaurelia</name>
    <dbReference type="NCBI Taxonomy" id="5886"/>
    <lineage>
        <taxon>Eukaryota</taxon>
        <taxon>Sar</taxon>
        <taxon>Alveolata</taxon>
        <taxon>Ciliophora</taxon>
        <taxon>Intramacronucleata</taxon>
        <taxon>Oligohymenophorea</taxon>
        <taxon>Peniculida</taxon>
        <taxon>Parameciidae</taxon>
        <taxon>Paramecium</taxon>
    </lineage>
</organism>
<keyword evidence="5" id="KW-1185">Reference proteome</keyword>
<evidence type="ECO:0000259" key="2">
    <source>
        <dbReference type="Pfam" id="PF12146"/>
    </source>
</evidence>
<name>A0A8S1KE16_PARPR</name>
<dbReference type="FunFam" id="3.40.50.1820:FF:000117">
    <property type="entry name" value="Monoglyceride lipase, putative"/>
    <property type="match status" value="1"/>
</dbReference>
<feature type="compositionally biased region" description="Basic and acidic residues" evidence="1">
    <location>
        <begin position="1"/>
        <end position="19"/>
    </location>
</feature>
<dbReference type="OMA" id="SLIIFME"/>
<dbReference type="InterPro" id="IPR022742">
    <property type="entry name" value="Hydrolase_4"/>
</dbReference>
<evidence type="ECO:0000313" key="4">
    <source>
        <dbReference type="EMBL" id="CAD8052947.1"/>
    </source>
</evidence>
<feature type="domain" description="Serine aminopeptidase S33" evidence="2">
    <location>
        <begin position="73"/>
        <end position="303"/>
    </location>
</feature>
<dbReference type="PANTHER" id="PTHR11614">
    <property type="entry name" value="PHOSPHOLIPASE-RELATED"/>
    <property type="match status" value="1"/>
</dbReference>
<dbReference type="Pfam" id="PF12146">
    <property type="entry name" value="Hydrolase_4"/>
    <property type="match status" value="1"/>
</dbReference>
<reference evidence="4" key="1">
    <citation type="submission" date="2021-01" db="EMBL/GenBank/DDBJ databases">
        <authorList>
            <consortium name="Genoscope - CEA"/>
            <person name="William W."/>
        </authorList>
    </citation>
    <scope>NUCLEOTIDE SEQUENCE</scope>
</reference>
<dbReference type="InterPro" id="IPR051044">
    <property type="entry name" value="MAG_DAG_Lipase"/>
</dbReference>
<accession>A0A8S1KE16</accession>
<gene>
    <name evidence="3" type="ORF">PPRIM_AZ9-3.1.T0200080</name>
    <name evidence="4" type="ORF">PPRIM_AZ9-3.1.T0200081</name>
</gene>
<evidence type="ECO:0000256" key="1">
    <source>
        <dbReference type="SAM" id="MobiDB-lite"/>
    </source>
</evidence>
<proteinExistence type="predicted"/>
<sequence length="384" mass="44524">MSYSTIDERLMDSPKRTESTDIQSDSQMLKKGFNPSFLGIQQTSKITVSRRYLDTKTHGVQLYYQEFTPQFVDAQVIIVHGFGEHSGNYQQLTDCFLLNNFKVYLYDQRGFGYSGGIRGQATVEQMHMDLDTVLQLVDRSIPLFIFCHALGASMVISFCLMNPSFQFQGLICSSAQLRVPAKYGKIKMLTLKLMTKLCPELQVNTYQNLSYASKNNHHIKKLATDHLMHPYMSIQFAYNVLLFQQFILPNATKFKIPILLLHGKEDKVASHLDSLDFYRLIQSKEKTLKIFENGFHELHNDSEWSKMKIIITQWCTKMLSKDIKISFMREHNYGVIVKQYRSKIRIIITILLVLFRKKYACLKASTKVSIIIFIELLLRVFISN</sequence>
<dbReference type="Proteomes" id="UP000688137">
    <property type="component" value="Unassembled WGS sequence"/>
</dbReference>
<protein>
    <recommendedName>
        <fullName evidence="2">Serine aminopeptidase S33 domain-containing protein</fullName>
    </recommendedName>
</protein>
<feature type="region of interest" description="Disordered" evidence="1">
    <location>
        <begin position="1"/>
        <end position="24"/>
    </location>
</feature>
<comment type="caution">
    <text evidence="4">The sequence shown here is derived from an EMBL/GenBank/DDBJ whole genome shotgun (WGS) entry which is preliminary data.</text>
</comment>
<evidence type="ECO:0000313" key="5">
    <source>
        <dbReference type="Proteomes" id="UP000688137"/>
    </source>
</evidence>
<dbReference type="EMBL" id="CAJJDM010000017">
    <property type="protein sequence ID" value="CAD8052947.1"/>
    <property type="molecule type" value="Genomic_DNA"/>
</dbReference>
<evidence type="ECO:0000313" key="3">
    <source>
        <dbReference type="EMBL" id="CAD8052945.1"/>
    </source>
</evidence>
<dbReference type="AlphaFoldDB" id="A0A8S1KE16"/>
<dbReference type="EMBL" id="CAJJDM010000017">
    <property type="protein sequence ID" value="CAD8052945.1"/>
    <property type="molecule type" value="Genomic_DNA"/>
</dbReference>